<dbReference type="AlphaFoldDB" id="A0A923KXI0"/>
<dbReference type="SUPFAM" id="SSF49899">
    <property type="entry name" value="Concanavalin A-like lectins/glucanases"/>
    <property type="match status" value="1"/>
</dbReference>
<evidence type="ECO:0000256" key="7">
    <source>
        <dbReference type="ARBA" id="ARBA00029771"/>
    </source>
</evidence>
<feature type="active site" description="Nucleophile" evidence="9">
    <location>
        <position position="228"/>
    </location>
</feature>
<comment type="caution">
    <text evidence="11">The sequence shown here is derived from an EMBL/GenBank/DDBJ whole genome shotgun (WGS) entry which is preliminary data.</text>
</comment>
<feature type="domain" description="GH16" evidence="10">
    <location>
        <begin position="130"/>
        <end position="330"/>
    </location>
</feature>
<dbReference type="Gene3D" id="2.60.120.200">
    <property type="match status" value="1"/>
</dbReference>
<accession>A0A923KXI0</accession>
<comment type="catalytic activity">
    <reaction evidence="1">
        <text>Hydrolysis of (1-&gt;4)-beta-D-glucosidic linkages in beta-D-glucans containing (1-&gt;3)- and (1-&gt;4)-bonds.</text>
        <dbReference type="EC" id="3.2.1.73"/>
    </reaction>
</comment>
<dbReference type="Pfam" id="PF00722">
    <property type="entry name" value="Glyco_hydro_16"/>
    <property type="match status" value="1"/>
</dbReference>
<dbReference type="GO" id="GO:0005975">
    <property type="term" value="P:carbohydrate metabolic process"/>
    <property type="evidence" value="ECO:0007669"/>
    <property type="project" value="InterPro"/>
</dbReference>
<dbReference type="Proteomes" id="UP000616595">
    <property type="component" value="Unassembled WGS sequence"/>
</dbReference>
<feature type="active site" description="Proton donor" evidence="9">
    <location>
        <position position="232"/>
    </location>
</feature>
<dbReference type="EC" id="3.2.1.73" evidence="2"/>
<dbReference type="GO" id="GO:0042972">
    <property type="term" value="F:licheninase activity"/>
    <property type="evidence" value="ECO:0007669"/>
    <property type="project" value="UniProtKB-EC"/>
</dbReference>
<dbReference type="PRINTS" id="PR00737">
    <property type="entry name" value="GLHYDRLASE16"/>
</dbReference>
<gene>
    <name evidence="11" type="ORF">GH810_13720</name>
</gene>
<evidence type="ECO:0000256" key="4">
    <source>
        <dbReference type="ARBA" id="ARBA00022801"/>
    </source>
</evidence>
<keyword evidence="5" id="KW-0326">Glycosidase</keyword>
<dbReference type="PROSITE" id="PS51762">
    <property type="entry name" value="GH16_2"/>
    <property type="match status" value="1"/>
</dbReference>
<keyword evidence="12" id="KW-1185">Reference proteome</keyword>
<reference evidence="11" key="2">
    <citation type="submission" date="2020-10" db="EMBL/GenBank/DDBJ databases">
        <title>Comparative genomics of the Acetobacterium genus.</title>
        <authorList>
            <person name="Marshall C."/>
            <person name="May H."/>
            <person name="Norman S."/>
        </authorList>
    </citation>
    <scope>NUCLEOTIDE SEQUENCE</scope>
    <source>
        <strain evidence="11">DER-2019</strain>
    </source>
</reference>
<dbReference type="EMBL" id="WJBD01000018">
    <property type="protein sequence ID" value="MBC3889368.1"/>
    <property type="molecule type" value="Genomic_DNA"/>
</dbReference>
<keyword evidence="4" id="KW-0378">Hydrolase</keyword>
<dbReference type="InterPro" id="IPR013320">
    <property type="entry name" value="ConA-like_dom_sf"/>
</dbReference>
<name>A0A923KXI0_9FIRM</name>
<evidence type="ECO:0000256" key="9">
    <source>
        <dbReference type="PIRSR" id="PIRSR608264-1"/>
    </source>
</evidence>
<dbReference type="OrthoDB" id="9809583at2"/>
<dbReference type="PROSITE" id="PS51257">
    <property type="entry name" value="PROKAR_LIPOPROTEIN"/>
    <property type="match status" value="1"/>
</dbReference>
<evidence type="ECO:0000256" key="6">
    <source>
        <dbReference type="ARBA" id="ARBA00029722"/>
    </source>
</evidence>
<dbReference type="InterPro" id="IPR008264">
    <property type="entry name" value="Beta_glucanase"/>
</dbReference>
<proteinExistence type="predicted"/>
<evidence type="ECO:0000259" key="10">
    <source>
        <dbReference type="PROSITE" id="PS51762"/>
    </source>
</evidence>
<dbReference type="CDD" id="cd00413">
    <property type="entry name" value="Glyco_hydrolase_16"/>
    <property type="match status" value="1"/>
</dbReference>
<evidence type="ECO:0000313" key="12">
    <source>
        <dbReference type="Proteomes" id="UP000616595"/>
    </source>
</evidence>
<organism evidence="11 12">
    <name type="scientific">Acetobacterium paludosum</name>
    <dbReference type="NCBI Taxonomy" id="52693"/>
    <lineage>
        <taxon>Bacteria</taxon>
        <taxon>Bacillati</taxon>
        <taxon>Bacillota</taxon>
        <taxon>Clostridia</taxon>
        <taxon>Eubacteriales</taxon>
        <taxon>Eubacteriaceae</taxon>
        <taxon>Acetobacterium</taxon>
    </lineage>
</organism>
<evidence type="ECO:0000256" key="8">
    <source>
        <dbReference type="ARBA" id="ARBA00031665"/>
    </source>
</evidence>
<evidence type="ECO:0000256" key="3">
    <source>
        <dbReference type="ARBA" id="ARBA00014569"/>
    </source>
</evidence>
<protein>
    <recommendedName>
        <fullName evidence="3">Beta-glucanase</fullName>
        <ecNumber evidence="2">3.2.1.73</ecNumber>
    </recommendedName>
    <alternativeName>
        <fullName evidence="8">1,3-1,4-beta-D-glucan 4-glucanohydrolase</fullName>
    </alternativeName>
    <alternativeName>
        <fullName evidence="7">Endo-beta-1,3-1,4 glucanase</fullName>
    </alternativeName>
    <alternativeName>
        <fullName evidence="6">Lichenase</fullName>
    </alternativeName>
</protein>
<dbReference type="InterPro" id="IPR000757">
    <property type="entry name" value="Beta-glucanase-like"/>
</dbReference>
<evidence type="ECO:0000256" key="1">
    <source>
        <dbReference type="ARBA" id="ARBA00000481"/>
    </source>
</evidence>
<dbReference type="RefSeq" id="WP_148567032.1">
    <property type="nucleotide sequence ID" value="NZ_RXYA01000007.1"/>
</dbReference>
<evidence type="ECO:0000313" key="11">
    <source>
        <dbReference type="EMBL" id="MBC3889368.1"/>
    </source>
</evidence>
<evidence type="ECO:0000256" key="2">
    <source>
        <dbReference type="ARBA" id="ARBA00012690"/>
    </source>
</evidence>
<dbReference type="InterPro" id="IPR044791">
    <property type="entry name" value="Beta-glucanase/XTH"/>
</dbReference>
<reference evidence="11" key="1">
    <citation type="submission" date="2019-10" db="EMBL/GenBank/DDBJ databases">
        <authorList>
            <person name="Ross D.E."/>
            <person name="Gulliver D."/>
        </authorList>
    </citation>
    <scope>NUCLEOTIDE SEQUENCE</scope>
    <source>
        <strain evidence="11">DER-2019</strain>
    </source>
</reference>
<dbReference type="PANTHER" id="PTHR31062">
    <property type="entry name" value="XYLOGLUCAN ENDOTRANSGLUCOSYLASE/HYDROLASE PROTEIN 8-RELATED"/>
    <property type="match status" value="1"/>
</dbReference>
<evidence type="ECO:0000256" key="5">
    <source>
        <dbReference type="ARBA" id="ARBA00023295"/>
    </source>
</evidence>
<sequence length="330" mass="38283">MMRRVLLFIISITVLGLTGCHLNNENLVIKSFHHPNGVYFCQEKVSSEINILNPMKNEKEVWVEFEIKDNSDNQIDSSIQKETISSEKETHVALDWTIPVDFKSGSYKTEIIVWDKSPENSDAKEIAQSVDQKGFLIFKSQDDFNELDGNVWLVSEGNLGRSELKSENVTLNNGLLSIEMPQNTLNGGEIYSKELKDYGAFETRMKLPDAPSSITGFFLYKAPDYFYEIDIEVYNQSDGNLMLTTYSDGEKKNVYSGNLDFDPTKDFHDYRIEYQKDHVAFYIDNIFIQSWSDGFPKEGMYLMINCWYPKWLDGEKPKENQYLLVDWIRF</sequence>